<proteinExistence type="predicted"/>
<gene>
    <name evidence="1" type="ORF">ElP_31230</name>
</gene>
<dbReference type="EMBL" id="CP036426">
    <property type="protein sequence ID" value="QDV35220.1"/>
    <property type="molecule type" value="Genomic_DNA"/>
</dbReference>
<name>A0A518H316_9BACT</name>
<sequence>MLTLGLTGRIWVCLQPQDGRKSFDGLAAVVTAHLARDPLSGDLFVFRNKRGDRLKILAWQGDGFTLYLRRLEKGTFAFPAADAVEVAVTPTELAMILGGLELGAVKRRPRFERQAIE</sequence>
<evidence type="ECO:0000313" key="1">
    <source>
        <dbReference type="EMBL" id="QDV35220.1"/>
    </source>
</evidence>
<evidence type="ECO:0000313" key="2">
    <source>
        <dbReference type="Proteomes" id="UP000317835"/>
    </source>
</evidence>
<dbReference type="RefSeq" id="WP_145270667.1">
    <property type="nucleotide sequence ID" value="NZ_CP036426.1"/>
</dbReference>
<organism evidence="1 2">
    <name type="scientific">Tautonia plasticadhaerens</name>
    <dbReference type="NCBI Taxonomy" id="2527974"/>
    <lineage>
        <taxon>Bacteria</taxon>
        <taxon>Pseudomonadati</taxon>
        <taxon>Planctomycetota</taxon>
        <taxon>Planctomycetia</taxon>
        <taxon>Isosphaerales</taxon>
        <taxon>Isosphaeraceae</taxon>
        <taxon>Tautonia</taxon>
    </lineage>
</organism>
<protein>
    <submittedName>
        <fullName evidence="1">IS66 Orf2 like protein</fullName>
    </submittedName>
</protein>
<dbReference type="Proteomes" id="UP000317835">
    <property type="component" value="Chromosome"/>
</dbReference>
<dbReference type="PANTHER" id="PTHR36455">
    <property type="match status" value="1"/>
</dbReference>
<keyword evidence="2" id="KW-1185">Reference proteome</keyword>
<dbReference type="Pfam" id="PF05717">
    <property type="entry name" value="TnpB_IS66"/>
    <property type="match status" value="1"/>
</dbReference>
<dbReference type="NCBIfam" id="NF033819">
    <property type="entry name" value="IS66_TnpB"/>
    <property type="match status" value="1"/>
</dbReference>
<dbReference type="PANTHER" id="PTHR36455:SF1">
    <property type="entry name" value="BLR8292 PROTEIN"/>
    <property type="match status" value="1"/>
</dbReference>
<dbReference type="KEGG" id="tpla:ElP_31230"/>
<dbReference type="AlphaFoldDB" id="A0A518H316"/>
<reference evidence="1 2" key="1">
    <citation type="submission" date="2019-02" db="EMBL/GenBank/DDBJ databases">
        <title>Deep-cultivation of Planctomycetes and their phenomic and genomic characterization uncovers novel biology.</title>
        <authorList>
            <person name="Wiegand S."/>
            <person name="Jogler M."/>
            <person name="Boedeker C."/>
            <person name="Pinto D."/>
            <person name="Vollmers J."/>
            <person name="Rivas-Marin E."/>
            <person name="Kohn T."/>
            <person name="Peeters S.H."/>
            <person name="Heuer A."/>
            <person name="Rast P."/>
            <person name="Oberbeckmann S."/>
            <person name="Bunk B."/>
            <person name="Jeske O."/>
            <person name="Meyerdierks A."/>
            <person name="Storesund J.E."/>
            <person name="Kallscheuer N."/>
            <person name="Luecker S."/>
            <person name="Lage O.M."/>
            <person name="Pohl T."/>
            <person name="Merkel B.J."/>
            <person name="Hornburger P."/>
            <person name="Mueller R.-W."/>
            <person name="Bruemmer F."/>
            <person name="Labrenz M."/>
            <person name="Spormann A.M."/>
            <person name="Op den Camp H."/>
            <person name="Overmann J."/>
            <person name="Amann R."/>
            <person name="Jetten M.S.M."/>
            <person name="Mascher T."/>
            <person name="Medema M.H."/>
            <person name="Devos D.P."/>
            <person name="Kaster A.-K."/>
            <person name="Ovreas L."/>
            <person name="Rohde M."/>
            <person name="Galperin M.Y."/>
            <person name="Jogler C."/>
        </authorList>
    </citation>
    <scope>NUCLEOTIDE SEQUENCE [LARGE SCALE GENOMIC DNA]</scope>
    <source>
        <strain evidence="1 2">ElP</strain>
    </source>
</reference>
<dbReference type="InterPro" id="IPR008878">
    <property type="entry name" value="Transposase_IS66_Orf2"/>
</dbReference>
<dbReference type="OrthoDB" id="4956084at2"/>
<accession>A0A518H316</accession>